<evidence type="ECO:0000256" key="3">
    <source>
        <dbReference type="ARBA" id="ARBA00022729"/>
    </source>
</evidence>
<feature type="active site" description="Charge relay system" evidence="7">
    <location>
        <position position="229"/>
    </location>
</feature>
<evidence type="ECO:0000313" key="11">
    <source>
        <dbReference type="Proteomes" id="UP000282438"/>
    </source>
</evidence>
<dbReference type="AlphaFoldDB" id="A0A3S8ZUU8"/>
<dbReference type="PRINTS" id="PR00834">
    <property type="entry name" value="PROTEASES2C"/>
</dbReference>
<dbReference type="KEGG" id="iod:EJO50_12355"/>
<dbReference type="SMART" id="SM00228">
    <property type="entry name" value="PDZ"/>
    <property type="match status" value="1"/>
</dbReference>
<keyword evidence="5" id="KW-0378">Hydrolase</keyword>
<dbReference type="Pfam" id="PF13365">
    <property type="entry name" value="Trypsin_2"/>
    <property type="match status" value="1"/>
</dbReference>
<evidence type="ECO:0000259" key="9">
    <source>
        <dbReference type="PROSITE" id="PS50106"/>
    </source>
</evidence>
<evidence type="ECO:0000256" key="8">
    <source>
        <dbReference type="PIRSR" id="PIRSR611782-2"/>
    </source>
</evidence>
<dbReference type="SUPFAM" id="SSF50156">
    <property type="entry name" value="PDZ domain-like"/>
    <property type="match status" value="1"/>
</dbReference>
<dbReference type="EMBL" id="CP034433">
    <property type="protein sequence ID" value="AZN37205.1"/>
    <property type="molecule type" value="Genomic_DNA"/>
</dbReference>
<dbReference type="FunFam" id="2.40.10.10:FF:000001">
    <property type="entry name" value="Periplasmic serine protease DegS"/>
    <property type="match status" value="1"/>
</dbReference>
<dbReference type="PROSITE" id="PS50106">
    <property type="entry name" value="PDZ"/>
    <property type="match status" value="1"/>
</dbReference>
<evidence type="ECO:0000256" key="2">
    <source>
        <dbReference type="ARBA" id="ARBA00022670"/>
    </source>
</evidence>
<feature type="active site" description="Charge relay system" evidence="7">
    <location>
        <position position="125"/>
    </location>
</feature>
<gene>
    <name evidence="10" type="ORF">EJO50_12355</name>
</gene>
<organism evidence="10 11">
    <name type="scientific">Iodobacter ciconiae</name>
    <dbReference type="NCBI Taxonomy" id="2496266"/>
    <lineage>
        <taxon>Bacteria</taxon>
        <taxon>Pseudomonadati</taxon>
        <taxon>Pseudomonadota</taxon>
        <taxon>Betaproteobacteria</taxon>
        <taxon>Neisseriales</taxon>
        <taxon>Chitinibacteraceae</taxon>
        <taxon>Iodobacter</taxon>
    </lineage>
</organism>
<evidence type="ECO:0000256" key="6">
    <source>
        <dbReference type="ARBA" id="ARBA00022825"/>
    </source>
</evidence>
<proteinExistence type="inferred from homology"/>
<dbReference type="CDD" id="cd10839">
    <property type="entry name" value="cpPDZ1_DegP-like"/>
    <property type="match status" value="1"/>
</dbReference>
<feature type="binding site" evidence="8">
    <location>
        <position position="155"/>
    </location>
    <ligand>
        <name>substrate</name>
    </ligand>
</feature>
<dbReference type="PANTHER" id="PTHR43343:SF3">
    <property type="entry name" value="PROTEASE DO-LIKE 8, CHLOROPLASTIC"/>
    <property type="match status" value="1"/>
</dbReference>
<dbReference type="InterPro" id="IPR011782">
    <property type="entry name" value="Pept_S1C_Do"/>
</dbReference>
<accession>A0A3S8ZUU8</accession>
<feature type="domain" description="PDZ" evidence="9">
    <location>
        <begin position="273"/>
        <end position="341"/>
    </location>
</feature>
<dbReference type="Proteomes" id="UP000282438">
    <property type="component" value="Chromosome"/>
</dbReference>
<dbReference type="InterPro" id="IPR036034">
    <property type="entry name" value="PDZ_sf"/>
</dbReference>
<keyword evidence="4" id="KW-0677">Repeat</keyword>
<evidence type="ECO:0000256" key="5">
    <source>
        <dbReference type="ARBA" id="ARBA00022801"/>
    </source>
</evidence>
<keyword evidence="11" id="KW-1185">Reference proteome</keyword>
<name>A0A3S8ZUU8_9NEIS</name>
<feature type="binding site" evidence="8">
    <location>
        <position position="125"/>
    </location>
    <ligand>
        <name>substrate</name>
    </ligand>
</feature>
<keyword evidence="3" id="KW-0732">Signal</keyword>
<dbReference type="InterPro" id="IPR051201">
    <property type="entry name" value="Chloro_Bact_Ser_Proteases"/>
</dbReference>
<dbReference type="GO" id="GO:0004252">
    <property type="term" value="F:serine-type endopeptidase activity"/>
    <property type="evidence" value="ECO:0007669"/>
    <property type="project" value="InterPro"/>
</dbReference>
<reference evidence="10 11" key="1">
    <citation type="submission" date="2018-12" db="EMBL/GenBank/DDBJ databases">
        <title>Complete genome sequence of Iodobacter sp. H11R3.</title>
        <authorList>
            <person name="Bae J.-W."/>
        </authorList>
    </citation>
    <scope>NUCLEOTIDE SEQUENCE [LARGE SCALE GENOMIC DNA]</scope>
    <source>
        <strain evidence="10 11">H11R3</strain>
    </source>
</reference>
<dbReference type="InterPro" id="IPR001478">
    <property type="entry name" value="PDZ"/>
</dbReference>
<evidence type="ECO:0000256" key="4">
    <source>
        <dbReference type="ARBA" id="ARBA00022737"/>
    </source>
</evidence>
<dbReference type="Pfam" id="PF13180">
    <property type="entry name" value="PDZ_2"/>
    <property type="match status" value="1"/>
</dbReference>
<dbReference type="PANTHER" id="PTHR43343">
    <property type="entry name" value="PEPTIDASE S12"/>
    <property type="match status" value="1"/>
</dbReference>
<evidence type="ECO:0000256" key="7">
    <source>
        <dbReference type="PIRSR" id="PIRSR611782-1"/>
    </source>
</evidence>
<keyword evidence="2" id="KW-0645">Protease</keyword>
<sequence length="383" mass="40505">MKKLWLIFAQTTTAGLAVWFLVSLLRPDLVHPPAPAPVVMVQQNRAEAASAPTVASYSPAARRAMPSVVNIYTAKEVKTPLPPLLNDPRFRRFLGDRLGGEEQRASSLGSGVIVSDQGYIITNNHVVESADEIEVALSDGRTASAKLIGADPDTDLAVIKIELDRLPAITFADASKAEIGDVVLAIGNPFGVGQTVTMGIISALGRSELGINTFENFIQTDAPINPGNSGGALIDTKGNLVGINTAIYSKTGGSLGIGFAIPASTIRQIMDALIKDGSVTRGWLGVEMQEVTPELAASFRLDEARGALIAGVVRGGPADRAGLKPGDVLLKIGGSEVRNASGMLNLIAAFKPDEEVEMEVFRRGKPVVLPVKLGKRPKFNNRR</sequence>
<dbReference type="InterPro" id="IPR009003">
    <property type="entry name" value="Peptidase_S1_PA"/>
</dbReference>
<protein>
    <submittedName>
        <fullName evidence="10">Do family serine endopeptidase</fullName>
    </submittedName>
</protein>
<dbReference type="OrthoDB" id="9758917at2"/>
<evidence type="ECO:0000313" key="10">
    <source>
        <dbReference type="EMBL" id="AZN37205.1"/>
    </source>
</evidence>
<comment type="similarity">
    <text evidence="1">Belongs to the peptidase S1C family.</text>
</comment>
<dbReference type="NCBIfam" id="TIGR02037">
    <property type="entry name" value="degP_htrA_DO"/>
    <property type="match status" value="1"/>
</dbReference>
<dbReference type="InterPro" id="IPR001940">
    <property type="entry name" value="Peptidase_S1C"/>
</dbReference>
<feature type="active site" description="Charge relay system" evidence="7">
    <location>
        <position position="155"/>
    </location>
</feature>
<feature type="binding site" evidence="8">
    <location>
        <begin position="227"/>
        <end position="229"/>
    </location>
    <ligand>
        <name>substrate</name>
    </ligand>
</feature>
<dbReference type="SUPFAM" id="SSF50494">
    <property type="entry name" value="Trypsin-like serine proteases"/>
    <property type="match status" value="1"/>
</dbReference>
<dbReference type="RefSeq" id="WP_125974590.1">
    <property type="nucleotide sequence ID" value="NZ_CP034433.1"/>
</dbReference>
<dbReference type="GO" id="GO:0006508">
    <property type="term" value="P:proteolysis"/>
    <property type="evidence" value="ECO:0007669"/>
    <property type="project" value="UniProtKB-KW"/>
</dbReference>
<dbReference type="Gene3D" id="2.30.42.10">
    <property type="match status" value="1"/>
</dbReference>
<dbReference type="Gene3D" id="2.40.10.120">
    <property type="match status" value="1"/>
</dbReference>
<keyword evidence="6" id="KW-0720">Serine protease</keyword>
<evidence type="ECO:0000256" key="1">
    <source>
        <dbReference type="ARBA" id="ARBA00010541"/>
    </source>
</evidence>